<proteinExistence type="predicted"/>
<dbReference type="AlphaFoldDB" id="A0A1E7WFE5"/>
<dbReference type="InterPro" id="IPR025516">
    <property type="entry name" value="DUF4404"/>
</dbReference>
<evidence type="ECO:0008006" key="3">
    <source>
        <dbReference type="Google" id="ProtNLM"/>
    </source>
</evidence>
<name>A0A1E7WFE5_9BURK</name>
<dbReference type="PATRIC" id="fig|762836.4.peg.3761"/>
<dbReference type="EMBL" id="LROM01000102">
    <property type="protein sequence ID" value="OEZ97067.1"/>
    <property type="molecule type" value="Genomic_DNA"/>
</dbReference>
<accession>A0A1E7WFE5</accession>
<reference evidence="2" key="1">
    <citation type="journal article" date="2016" name="Front. Microbiol.">
        <title>Molecular Keys to the Janthinobacterium and Duganella spp. Interaction with the Plant Pathogen Fusarium graminearum.</title>
        <authorList>
            <person name="Haack F.S."/>
            <person name="Poehlein A."/>
            <person name="Kroger C."/>
            <person name="Voigt C.A."/>
            <person name="Piepenbring M."/>
            <person name="Bode H.B."/>
            <person name="Daniel R."/>
            <person name="Schafer W."/>
            <person name="Streit W.R."/>
        </authorList>
    </citation>
    <scope>NUCLEOTIDE SEQUENCE [LARGE SCALE GENOMIC DNA]</scope>
    <source>
        <strain evidence="2">T54</strain>
    </source>
</reference>
<protein>
    <recommendedName>
        <fullName evidence="3">DUF4404 domain-containing protein</fullName>
    </recommendedName>
</protein>
<organism evidence="1 2">
    <name type="scientific">Duganella phyllosphaerae</name>
    <dbReference type="NCBI Taxonomy" id="762836"/>
    <lineage>
        <taxon>Bacteria</taxon>
        <taxon>Pseudomonadati</taxon>
        <taxon>Pseudomonadota</taxon>
        <taxon>Betaproteobacteria</taxon>
        <taxon>Burkholderiales</taxon>
        <taxon>Oxalobacteraceae</taxon>
        <taxon>Telluria group</taxon>
        <taxon>Duganella</taxon>
    </lineage>
</organism>
<dbReference type="RefSeq" id="WP_070249819.1">
    <property type="nucleotide sequence ID" value="NZ_LROM01000102.1"/>
</dbReference>
<gene>
    <name evidence="1" type="ORF">DUPY_36480</name>
</gene>
<dbReference type="Pfam" id="PF14357">
    <property type="entry name" value="DUF4404"/>
    <property type="match status" value="1"/>
</dbReference>
<dbReference type="OrthoDB" id="8779496at2"/>
<dbReference type="Proteomes" id="UP000175989">
    <property type="component" value="Unassembled WGS sequence"/>
</dbReference>
<comment type="caution">
    <text evidence="1">The sequence shown here is derived from an EMBL/GenBank/DDBJ whole genome shotgun (WGS) entry which is preliminary data.</text>
</comment>
<keyword evidence="2" id="KW-1185">Reference proteome</keyword>
<evidence type="ECO:0000313" key="1">
    <source>
        <dbReference type="EMBL" id="OEZ97067.1"/>
    </source>
</evidence>
<evidence type="ECO:0000313" key="2">
    <source>
        <dbReference type="Proteomes" id="UP000175989"/>
    </source>
</evidence>
<sequence length="114" mass="12008">MDNHLKASLQDLQGKLAVAGPVDEELKSLLLRLDGDIQSLLARRQGLGMAAASPAVAGVATVPAAINPVPNVEESTTYGLAERTQEISARFAAQHPTLEPALRELGRILSNMGI</sequence>